<comment type="caution">
    <text evidence="1">The sequence shown here is derived from an EMBL/GenBank/DDBJ whole genome shotgun (WGS) entry which is preliminary data.</text>
</comment>
<organism evidence="1">
    <name type="scientific">Sesamum calycinum</name>
    <dbReference type="NCBI Taxonomy" id="2727403"/>
    <lineage>
        <taxon>Eukaryota</taxon>
        <taxon>Viridiplantae</taxon>
        <taxon>Streptophyta</taxon>
        <taxon>Embryophyta</taxon>
        <taxon>Tracheophyta</taxon>
        <taxon>Spermatophyta</taxon>
        <taxon>Magnoliopsida</taxon>
        <taxon>eudicotyledons</taxon>
        <taxon>Gunneridae</taxon>
        <taxon>Pentapetalae</taxon>
        <taxon>asterids</taxon>
        <taxon>lamiids</taxon>
        <taxon>Lamiales</taxon>
        <taxon>Pedaliaceae</taxon>
        <taxon>Sesamum</taxon>
    </lineage>
</organism>
<gene>
    <name evidence="1" type="ORF">Scaly_0995200</name>
</gene>
<evidence type="ECO:0000313" key="1">
    <source>
        <dbReference type="EMBL" id="KAL0373136.1"/>
    </source>
</evidence>
<name>A0AAW2R0M2_9LAMI</name>
<protein>
    <submittedName>
        <fullName evidence="1">Uncharacterized protein</fullName>
    </submittedName>
</protein>
<feature type="non-terminal residue" evidence="1">
    <location>
        <position position="1"/>
    </location>
</feature>
<sequence length="183" mass="21038">EENTRADALSKFKVMITGVKERKIIVIVRERASIEEGEMIQCMEEERSWNNEIEEYLVQWTEPRDPIAKTKANGQTEVLNRILLQHLKIRLNGAKGSWVQELPGVLWAYGLRQDNNRGDSVLLGLWVGSSDTYGNRAYAKILHYKGLMMRSYNSRVKPKNFQIGDLVLKKVEVSKHIGKLDPN</sequence>
<accession>A0AAW2R0M2</accession>
<proteinExistence type="predicted"/>
<dbReference type="PANTHER" id="PTHR48475:SF2">
    <property type="entry name" value="RIBONUCLEASE H"/>
    <property type="match status" value="1"/>
</dbReference>
<dbReference type="EMBL" id="JACGWM010000005">
    <property type="protein sequence ID" value="KAL0373136.1"/>
    <property type="molecule type" value="Genomic_DNA"/>
</dbReference>
<dbReference type="AlphaFoldDB" id="A0AAW2R0M2"/>
<dbReference type="PANTHER" id="PTHR48475">
    <property type="entry name" value="RIBONUCLEASE H"/>
    <property type="match status" value="1"/>
</dbReference>
<reference evidence="1" key="1">
    <citation type="submission" date="2020-06" db="EMBL/GenBank/DDBJ databases">
        <authorList>
            <person name="Li T."/>
            <person name="Hu X."/>
            <person name="Zhang T."/>
            <person name="Song X."/>
            <person name="Zhang H."/>
            <person name="Dai N."/>
            <person name="Sheng W."/>
            <person name="Hou X."/>
            <person name="Wei L."/>
        </authorList>
    </citation>
    <scope>NUCLEOTIDE SEQUENCE</scope>
    <source>
        <strain evidence="1">KEN8</strain>
        <tissue evidence="1">Leaf</tissue>
    </source>
</reference>
<reference evidence="1" key="2">
    <citation type="journal article" date="2024" name="Plant">
        <title>Genomic evolution and insights into agronomic trait innovations of Sesamum species.</title>
        <authorList>
            <person name="Miao H."/>
            <person name="Wang L."/>
            <person name="Qu L."/>
            <person name="Liu H."/>
            <person name="Sun Y."/>
            <person name="Le M."/>
            <person name="Wang Q."/>
            <person name="Wei S."/>
            <person name="Zheng Y."/>
            <person name="Lin W."/>
            <person name="Duan Y."/>
            <person name="Cao H."/>
            <person name="Xiong S."/>
            <person name="Wang X."/>
            <person name="Wei L."/>
            <person name="Li C."/>
            <person name="Ma Q."/>
            <person name="Ju M."/>
            <person name="Zhao R."/>
            <person name="Li G."/>
            <person name="Mu C."/>
            <person name="Tian Q."/>
            <person name="Mei H."/>
            <person name="Zhang T."/>
            <person name="Gao T."/>
            <person name="Zhang H."/>
        </authorList>
    </citation>
    <scope>NUCLEOTIDE SEQUENCE</scope>
    <source>
        <strain evidence="1">KEN8</strain>
    </source>
</reference>